<dbReference type="Pfam" id="PF02469">
    <property type="entry name" value="Fasciclin"/>
    <property type="match status" value="1"/>
</dbReference>
<dbReference type="InterPro" id="IPR000782">
    <property type="entry name" value="FAS1_domain"/>
</dbReference>
<dbReference type="RefSeq" id="WP_105716440.1">
    <property type="nucleotide sequence ID" value="NZ_PVBQ01000005.1"/>
</dbReference>
<sequence>MKREKKYLYMVAALLCIIGTYSCKQEFFPPEVGAPIPIDQDNTVYPALLEALPETGYETFKAIWNRSEVKDLIATGEYGKETFTYFVPQDDVLAAAGYTPVTIQGMSRARLDTLVRMHVMRSKIVIAGLPVGTDLSLNSLLQIQEFPVSSEENYIFRHYLHKDAEGLIHNGDPMGIVNELPVNNGSAVLVDRLLNLPDKQMIDIIKGDDRFSLFLEAMDLNIAMRVNFHIVNWYTDGSFMHRALYEYPYIFDASTVPESYRPDFVSSTLFLPTNEAFHQVGIHTVEDVIALSQRTDIGDIWGNQKTPLENVLHLHTLKGDAVIFTNNDYNRPDYPVYVEVSNAPNPSSNPIFFAHDFLNPQFSQSRALIPYSFNIRANDNKVTVQAVGSAYEPATISETIMTWQGPVHIVNRLIIEEGVEL</sequence>
<organism evidence="2 3">
    <name type="scientific">Sphingobacterium haloxyli</name>
    <dbReference type="NCBI Taxonomy" id="2100533"/>
    <lineage>
        <taxon>Bacteria</taxon>
        <taxon>Pseudomonadati</taxon>
        <taxon>Bacteroidota</taxon>
        <taxon>Sphingobacteriia</taxon>
        <taxon>Sphingobacteriales</taxon>
        <taxon>Sphingobacteriaceae</taxon>
        <taxon>Sphingobacterium</taxon>
    </lineage>
</organism>
<feature type="domain" description="FAS1" evidence="1">
    <location>
        <begin position="44"/>
        <end position="194"/>
    </location>
</feature>
<gene>
    <name evidence="2" type="ORF">C5745_07815</name>
</gene>
<evidence type="ECO:0000259" key="1">
    <source>
        <dbReference type="PROSITE" id="PS50213"/>
    </source>
</evidence>
<protein>
    <recommendedName>
        <fullName evidence="1">FAS1 domain-containing protein</fullName>
    </recommendedName>
</protein>
<reference evidence="2 3" key="1">
    <citation type="submission" date="2018-02" db="EMBL/GenBank/DDBJ databases">
        <title>The draft genome of Sphingobacterium sp. 5JN-11.</title>
        <authorList>
            <person name="Liu L."/>
            <person name="Li L."/>
            <person name="Liang L."/>
            <person name="Zhang X."/>
            <person name="Wang T."/>
        </authorList>
    </citation>
    <scope>NUCLEOTIDE SEQUENCE [LARGE SCALE GENOMIC DNA]</scope>
    <source>
        <strain evidence="2 3">5JN-11</strain>
    </source>
</reference>
<comment type="caution">
    <text evidence="2">The sequence shown here is derived from an EMBL/GenBank/DDBJ whole genome shotgun (WGS) entry which is preliminary data.</text>
</comment>
<dbReference type="OrthoDB" id="624512at2"/>
<dbReference type="PROSITE" id="PS51257">
    <property type="entry name" value="PROKAR_LIPOPROTEIN"/>
    <property type="match status" value="1"/>
</dbReference>
<dbReference type="InterPro" id="IPR050904">
    <property type="entry name" value="Adhesion/Biosynth-related"/>
</dbReference>
<name>A0A2S9J4U5_9SPHI</name>
<evidence type="ECO:0000313" key="3">
    <source>
        <dbReference type="Proteomes" id="UP000239711"/>
    </source>
</evidence>
<dbReference type="PANTHER" id="PTHR10900:SF77">
    <property type="entry name" value="FI19380P1"/>
    <property type="match status" value="1"/>
</dbReference>
<dbReference type="PROSITE" id="PS50213">
    <property type="entry name" value="FAS1"/>
    <property type="match status" value="1"/>
</dbReference>
<keyword evidence="3" id="KW-1185">Reference proteome</keyword>
<proteinExistence type="predicted"/>
<dbReference type="InterPro" id="IPR036378">
    <property type="entry name" value="FAS1_dom_sf"/>
</dbReference>
<dbReference type="AlphaFoldDB" id="A0A2S9J4U5"/>
<dbReference type="Proteomes" id="UP000239711">
    <property type="component" value="Unassembled WGS sequence"/>
</dbReference>
<dbReference type="PANTHER" id="PTHR10900">
    <property type="entry name" value="PERIOSTIN-RELATED"/>
    <property type="match status" value="1"/>
</dbReference>
<dbReference type="SUPFAM" id="SSF82153">
    <property type="entry name" value="FAS1 domain"/>
    <property type="match status" value="2"/>
</dbReference>
<evidence type="ECO:0000313" key="2">
    <source>
        <dbReference type="EMBL" id="PRD47813.1"/>
    </source>
</evidence>
<dbReference type="Gene3D" id="2.30.180.10">
    <property type="entry name" value="FAS1 domain"/>
    <property type="match status" value="2"/>
</dbReference>
<accession>A0A2S9J4U5</accession>
<dbReference type="EMBL" id="PVBQ01000005">
    <property type="protein sequence ID" value="PRD47813.1"/>
    <property type="molecule type" value="Genomic_DNA"/>
</dbReference>